<evidence type="ECO:0000256" key="4">
    <source>
        <dbReference type="ARBA" id="ARBA00023015"/>
    </source>
</evidence>
<evidence type="ECO:0000256" key="2">
    <source>
        <dbReference type="ARBA" id="ARBA00022771"/>
    </source>
</evidence>
<dbReference type="Pfam" id="PF00105">
    <property type="entry name" value="zf-C4"/>
    <property type="match status" value="1"/>
</dbReference>
<dbReference type="SMART" id="SM00399">
    <property type="entry name" value="ZnF_C4"/>
    <property type="match status" value="1"/>
</dbReference>
<dbReference type="GO" id="GO:0043565">
    <property type="term" value="F:sequence-specific DNA binding"/>
    <property type="evidence" value="ECO:0007669"/>
    <property type="project" value="InterPro"/>
</dbReference>
<dbReference type="Proteomes" id="UP001432027">
    <property type="component" value="Unassembled WGS sequence"/>
</dbReference>
<dbReference type="Gene3D" id="1.10.565.10">
    <property type="entry name" value="Retinoid X Receptor"/>
    <property type="match status" value="1"/>
</dbReference>
<feature type="domain" description="NR LBD" evidence="11">
    <location>
        <begin position="161"/>
        <end position="409"/>
    </location>
</feature>
<keyword evidence="7" id="KW-0675">Receptor</keyword>
<sequence length="409" mass="46667">PTILLTLVPSASLSLTLIDHNISPQLDKVSKMTRKSNRDCLVCGSVTNSAHLGLDVCRACSVFYGRHSEGKKRLFCRSITNQCPPGKGLSCKKCRMHHLKRFLSESGAKDQSVPTSSVESGDVPGPKQVHQPSTSHANSLASCAMDARVTPFLSVVKTTYEKICFARLLSELFTRKDAPSPTSVDPANYPVYPATYSSMNHANRIIMPCLMDFGNSCFPEFRRFSEEVKLSIACHFFHRFRILDNSYRAVKYFKNDPNRTFVGYTIWISEDVVDQFFDDFDNNQGDVDEAKRVLKQVSGRKPRRSRDKRMPDEHEFLALLTLLFWSTNGLSENDEVIRASQNYRQLISNELHLYYRDILKLDEYAARLGEFYALLPMCESHEVMKETFEVFRLLGILTDDSFLYQLNKT</sequence>
<evidence type="ECO:0000256" key="7">
    <source>
        <dbReference type="ARBA" id="ARBA00023170"/>
    </source>
</evidence>
<dbReference type="GO" id="GO:0003700">
    <property type="term" value="F:DNA-binding transcription factor activity"/>
    <property type="evidence" value="ECO:0007669"/>
    <property type="project" value="InterPro"/>
</dbReference>
<evidence type="ECO:0000256" key="1">
    <source>
        <dbReference type="ARBA" id="ARBA00022723"/>
    </source>
</evidence>
<proteinExistence type="predicted"/>
<gene>
    <name evidence="12" type="ORF">PENTCL1PPCAC_15591</name>
</gene>
<feature type="non-terminal residue" evidence="12">
    <location>
        <position position="1"/>
    </location>
</feature>
<dbReference type="Gene3D" id="3.30.50.10">
    <property type="entry name" value="Erythroid Transcription Factor GATA-1, subunit A"/>
    <property type="match status" value="1"/>
</dbReference>
<dbReference type="EMBL" id="BTSX01000004">
    <property type="protein sequence ID" value="GMS93416.1"/>
    <property type="molecule type" value="Genomic_DNA"/>
</dbReference>
<keyword evidence="8" id="KW-0539">Nucleus</keyword>
<name>A0AAV5TCX4_9BILA</name>
<organism evidence="12 13">
    <name type="scientific">Pristionchus entomophagus</name>
    <dbReference type="NCBI Taxonomy" id="358040"/>
    <lineage>
        <taxon>Eukaryota</taxon>
        <taxon>Metazoa</taxon>
        <taxon>Ecdysozoa</taxon>
        <taxon>Nematoda</taxon>
        <taxon>Chromadorea</taxon>
        <taxon>Rhabditida</taxon>
        <taxon>Rhabditina</taxon>
        <taxon>Diplogasteromorpha</taxon>
        <taxon>Diplogasteroidea</taxon>
        <taxon>Neodiplogasteridae</taxon>
        <taxon>Pristionchus</taxon>
    </lineage>
</organism>
<keyword evidence="6" id="KW-0804">Transcription</keyword>
<feature type="region of interest" description="Disordered" evidence="9">
    <location>
        <begin position="105"/>
        <end position="134"/>
    </location>
</feature>
<dbReference type="Pfam" id="PF00104">
    <property type="entry name" value="Hormone_recep"/>
    <property type="match status" value="1"/>
</dbReference>
<dbReference type="PROSITE" id="PS51030">
    <property type="entry name" value="NUCLEAR_REC_DBD_2"/>
    <property type="match status" value="1"/>
</dbReference>
<dbReference type="GO" id="GO:0008270">
    <property type="term" value="F:zinc ion binding"/>
    <property type="evidence" value="ECO:0007669"/>
    <property type="project" value="UniProtKB-KW"/>
</dbReference>
<dbReference type="PANTHER" id="PTHR46011:SF6">
    <property type="entry name" value="HIGH ZINC ACTIVATED NUCLEAR RECEPTOR PROTEIN"/>
    <property type="match status" value="1"/>
</dbReference>
<evidence type="ECO:0000313" key="13">
    <source>
        <dbReference type="Proteomes" id="UP001432027"/>
    </source>
</evidence>
<evidence type="ECO:0000256" key="5">
    <source>
        <dbReference type="ARBA" id="ARBA00023125"/>
    </source>
</evidence>
<keyword evidence="13" id="KW-1185">Reference proteome</keyword>
<evidence type="ECO:0000256" key="8">
    <source>
        <dbReference type="ARBA" id="ARBA00023242"/>
    </source>
</evidence>
<evidence type="ECO:0000256" key="3">
    <source>
        <dbReference type="ARBA" id="ARBA00022833"/>
    </source>
</evidence>
<dbReference type="SUPFAM" id="SSF48508">
    <property type="entry name" value="Nuclear receptor ligand-binding domain"/>
    <property type="match status" value="1"/>
</dbReference>
<keyword evidence="1" id="KW-0479">Metal-binding</keyword>
<dbReference type="InterPro" id="IPR013088">
    <property type="entry name" value="Znf_NHR/GATA"/>
</dbReference>
<accession>A0AAV5TCX4</accession>
<keyword evidence="5" id="KW-0238">DNA-binding</keyword>
<evidence type="ECO:0000256" key="9">
    <source>
        <dbReference type="SAM" id="MobiDB-lite"/>
    </source>
</evidence>
<reference evidence="12" key="1">
    <citation type="submission" date="2023-10" db="EMBL/GenBank/DDBJ databases">
        <title>Genome assembly of Pristionchus species.</title>
        <authorList>
            <person name="Yoshida K."/>
            <person name="Sommer R.J."/>
        </authorList>
    </citation>
    <scope>NUCLEOTIDE SEQUENCE</scope>
    <source>
        <strain evidence="12">RS0144</strain>
    </source>
</reference>
<evidence type="ECO:0000259" key="10">
    <source>
        <dbReference type="PROSITE" id="PS51030"/>
    </source>
</evidence>
<dbReference type="InterPro" id="IPR035500">
    <property type="entry name" value="NHR-like_dom_sf"/>
</dbReference>
<dbReference type="InterPro" id="IPR001628">
    <property type="entry name" value="Znf_hrmn_rcpt"/>
</dbReference>
<dbReference type="SMART" id="SM00430">
    <property type="entry name" value="HOLI"/>
    <property type="match status" value="1"/>
</dbReference>
<dbReference type="PROSITE" id="PS51843">
    <property type="entry name" value="NR_LBD"/>
    <property type="match status" value="1"/>
</dbReference>
<evidence type="ECO:0000256" key="6">
    <source>
        <dbReference type="ARBA" id="ARBA00023163"/>
    </source>
</evidence>
<evidence type="ECO:0008006" key="14">
    <source>
        <dbReference type="Google" id="ProtNLM"/>
    </source>
</evidence>
<dbReference type="AlphaFoldDB" id="A0AAV5TCX4"/>
<feature type="domain" description="Nuclear receptor" evidence="10">
    <location>
        <begin position="37"/>
        <end position="115"/>
    </location>
</feature>
<evidence type="ECO:0000313" key="12">
    <source>
        <dbReference type="EMBL" id="GMS93416.1"/>
    </source>
</evidence>
<comment type="caution">
    <text evidence="12">The sequence shown here is derived from an EMBL/GenBank/DDBJ whole genome shotgun (WGS) entry which is preliminary data.</text>
</comment>
<keyword evidence="3" id="KW-0862">Zinc</keyword>
<protein>
    <recommendedName>
        <fullName evidence="14">Nuclear receptor</fullName>
    </recommendedName>
</protein>
<dbReference type="GO" id="GO:0005634">
    <property type="term" value="C:nucleus"/>
    <property type="evidence" value="ECO:0007669"/>
    <property type="project" value="TreeGrafter"/>
</dbReference>
<keyword evidence="2" id="KW-0863">Zinc-finger</keyword>
<evidence type="ECO:0000259" key="11">
    <source>
        <dbReference type="PROSITE" id="PS51843"/>
    </source>
</evidence>
<keyword evidence="4" id="KW-0805">Transcription regulation</keyword>
<dbReference type="InterPro" id="IPR000536">
    <property type="entry name" value="Nucl_hrmn_rcpt_lig-bd"/>
</dbReference>
<dbReference type="SUPFAM" id="SSF57716">
    <property type="entry name" value="Glucocorticoid receptor-like (DNA-binding domain)"/>
    <property type="match status" value="1"/>
</dbReference>
<dbReference type="PANTHER" id="PTHR46011">
    <property type="entry name" value="NUCLEAR HORMONE RECEPTOR FAMILY MEMBER NHR-86-RELATED"/>
    <property type="match status" value="1"/>
</dbReference>